<dbReference type="HAMAP" id="MF_00772">
    <property type="entry name" value="OGT"/>
    <property type="match status" value="1"/>
</dbReference>
<dbReference type="InterPro" id="IPR036631">
    <property type="entry name" value="MGMT_N_sf"/>
</dbReference>
<comment type="function">
    <text evidence="8">Involved in the cellular defense against the biological effects of O6-methylguanine (O6-MeG) and O4-methylthymine (O4-MeT) in DNA. Repairs the methylated nucleobase in DNA by stoichiometrically transferring the methyl group to a cysteine residue in the enzyme. This is a suicide reaction: the enzyme is irreversibly inactivated.</text>
</comment>
<organism evidence="11 12">
    <name type="scientific">Acinetobacter modestus</name>
    <dbReference type="NCBI Taxonomy" id="1776740"/>
    <lineage>
        <taxon>Bacteria</taxon>
        <taxon>Pseudomonadati</taxon>
        <taxon>Pseudomonadota</taxon>
        <taxon>Gammaproteobacteria</taxon>
        <taxon>Moraxellales</taxon>
        <taxon>Moraxellaceae</taxon>
        <taxon>Acinetobacter</taxon>
    </lineage>
</organism>
<dbReference type="NCBIfam" id="TIGR00589">
    <property type="entry name" value="ogt"/>
    <property type="match status" value="1"/>
</dbReference>
<comment type="caution">
    <text evidence="11">The sequence shown here is derived from an EMBL/GenBank/DDBJ whole genome shotgun (WGS) entry which is preliminary data.</text>
</comment>
<gene>
    <name evidence="11" type="ORF">F900_02635</name>
</gene>
<dbReference type="PANTHER" id="PTHR10815">
    <property type="entry name" value="METHYLATED-DNA--PROTEIN-CYSTEINE METHYLTRANSFERASE"/>
    <property type="match status" value="1"/>
</dbReference>
<comment type="catalytic activity">
    <reaction evidence="7 8">
        <text>a 6-O-methyl-2'-deoxyguanosine in DNA + L-cysteinyl-[protein] = S-methyl-L-cysteinyl-[protein] + a 2'-deoxyguanosine in DNA</text>
        <dbReference type="Rhea" id="RHEA:24000"/>
        <dbReference type="Rhea" id="RHEA-COMP:10131"/>
        <dbReference type="Rhea" id="RHEA-COMP:10132"/>
        <dbReference type="Rhea" id="RHEA-COMP:11367"/>
        <dbReference type="Rhea" id="RHEA-COMP:11368"/>
        <dbReference type="ChEBI" id="CHEBI:29950"/>
        <dbReference type="ChEBI" id="CHEBI:82612"/>
        <dbReference type="ChEBI" id="CHEBI:85445"/>
        <dbReference type="ChEBI" id="CHEBI:85448"/>
        <dbReference type="EC" id="2.1.1.63"/>
    </reaction>
</comment>
<sequence length="161" mass="18081">MQLVYMYMDSPVGALKLVAHDHALVAVMWDNEDHKRVRLAELREDHQHPMLLRVKKQLEQYFAGQRQQFDLPLDFKGTDFQQQVWQTLLTIPYGETRSYKEIAVQIGNEKAVRAVGAANGKNPISIIAPCHRVIGSSGALVGFAGGLDKKQILLSLEQSKA</sequence>
<dbReference type="Gene3D" id="3.30.160.70">
    <property type="entry name" value="Methylated DNA-protein cysteine methyltransferase domain"/>
    <property type="match status" value="1"/>
</dbReference>
<evidence type="ECO:0000313" key="11">
    <source>
        <dbReference type="EMBL" id="ENW99465.1"/>
    </source>
</evidence>
<accession>N9N1S5</accession>
<evidence type="ECO:0000256" key="2">
    <source>
        <dbReference type="ARBA" id="ARBA00008711"/>
    </source>
</evidence>
<dbReference type="Pfam" id="PF01035">
    <property type="entry name" value="DNA_binding_1"/>
    <property type="match status" value="1"/>
</dbReference>
<feature type="domain" description="Methylguanine DNA methyltransferase ribonuclease-like" evidence="10">
    <location>
        <begin position="3"/>
        <end position="75"/>
    </location>
</feature>
<dbReference type="GO" id="GO:0032259">
    <property type="term" value="P:methylation"/>
    <property type="evidence" value="ECO:0007669"/>
    <property type="project" value="UniProtKB-KW"/>
</dbReference>
<feature type="active site" description="Nucleophile; methyl group acceptor" evidence="8">
    <location>
        <position position="130"/>
    </location>
</feature>
<dbReference type="AlphaFoldDB" id="N9N1S5"/>
<name>N9N1S5_9GAMM</name>
<dbReference type="PANTHER" id="PTHR10815:SF5">
    <property type="entry name" value="METHYLATED-DNA--PROTEIN-CYSTEINE METHYLTRANSFERASE"/>
    <property type="match status" value="1"/>
</dbReference>
<dbReference type="PATRIC" id="fig|1217705.3.peg.2564"/>
<keyword evidence="3 8" id="KW-0489">Methyltransferase</keyword>
<protein>
    <recommendedName>
        <fullName evidence="8">Methylated-DNA--protein-cysteine methyltransferase</fullName>
        <ecNumber evidence="8">2.1.1.63</ecNumber>
    </recommendedName>
    <alternativeName>
        <fullName evidence="8">6-O-methylguanine-DNA methyltransferase</fullName>
        <shortName evidence="8">MGMT</shortName>
    </alternativeName>
    <alternativeName>
        <fullName evidence="8">O-6-methylguanine-DNA-alkyltransferase</fullName>
    </alternativeName>
</protein>
<keyword evidence="6 8" id="KW-0234">DNA repair</keyword>
<keyword evidence="8" id="KW-0963">Cytoplasm</keyword>
<evidence type="ECO:0000256" key="6">
    <source>
        <dbReference type="ARBA" id="ARBA00023204"/>
    </source>
</evidence>
<dbReference type="InterPro" id="IPR014048">
    <property type="entry name" value="MethylDNA_cys_MeTrfase_DNA-bd"/>
</dbReference>
<dbReference type="SUPFAM" id="SSF46767">
    <property type="entry name" value="Methylated DNA-protein cysteine methyltransferase, C-terminal domain"/>
    <property type="match status" value="1"/>
</dbReference>
<feature type="domain" description="Methylated-DNA-[protein]-cysteine S-methyltransferase DNA binding" evidence="9">
    <location>
        <begin position="79"/>
        <end position="158"/>
    </location>
</feature>
<evidence type="ECO:0000256" key="5">
    <source>
        <dbReference type="ARBA" id="ARBA00022763"/>
    </source>
</evidence>
<evidence type="ECO:0000259" key="10">
    <source>
        <dbReference type="Pfam" id="PF02870"/>
    </source>
</evidence>
<dbReference type="FunFam" id="1.10.10.10:FF:000214">
    <property type="entry name" value="Methylated-DNA--protein-cysteine methyltransferase"/>
    <property type="match status" value="1"/>
</dbReference>
<dbReference type="eggNOG" id="COG0350">
    <property type="taxonomic scope" value="Bacteria"/>
</dbReference>
<dbReference type="RefSeq" id="WP_005218161.1">
    <property type="nucleotide sequence ID" value="NZ_JAMOZD010000006.1"/>
</dbReference>
<dbReference type="EC" id="2.1.1.63" evidence="8"/>
<dbReference type="SUPFAM" id="SSF53155">
    <property type="entry name" value="Methylated DNA-protein cysteine methyltransferase domain"/>
    <property type="match status" value="1"/>
</dbReference>
<dbReference type="STRING" id="1217705.F900_02635"/>
<dbReference type="InterPro" id="IPR036217">
    <property type="entry name" value="MethylDNA_cys_MeTrfase_DNAb"/>
</dbReference>
<comment type="miscellaneous">
    <text evidence="8">This enzyme catalyzes only one turnover and therefore is not strictly catalytic. According to one definition, an enzyme is a biocatalyst that acts repeatedly and over many reaction cycles.</text>
</comment>
<dbReference type="GO" id="GO:0006307">
    <property type="term" value="P:DNA alkylation repair"/>
    <property type="evidence" value="ECO:0007669"/>
    <property type="project" value="UniProtKB-UniRule"/>
</dbReference>
<dbReference type="GO" id="GO:0005737">
    <property type="term" value="C:cytoplasm"/>
    <property type="evidence" value="ECO:0007669"/>
    <property type="project" value="UniProtKB-SubCell"/>
</dbReference>
<dbReference type="CDD" id="cd06445">
    <property type="entry name" value="ATase"/>
    <property type="match status" value="1"/>
</dbReference>
<evidence type="ECO:0000256" key="3">
    <source>
        <dbReference type="ARBA" id="ARBA00022603"/>
    </source>
</evidence>
<dbReference type="Gene3D" id="1.10.10.10">
    <property type="entry name" value="Winged helix-like DNA-binding domain superfamily/Winged helix DNA-binding domain"/>
    <property type="match status" value="1"/>
</dbReference>
<proteinExistence type="inferred from homology"/>
<evidence type="ECO:0000256" key="1">
    <source>
        <dbReference type="ARBA" id="ARBA00001286"/>
    </source>
</evidence>
<comment type="catalytic activity">
    <reaction evidence="1 8">
        <text>a 4-O-methyl-thymidine in DNA + L-cysteinyl-[protein] = a thymidine in DNA + S-methyl-L-cysteinyl-[protein]</text>
        <dbReference type="Rhea" id="RHEA:53428"/>
        <dbReference type="Rhea" id="RHEA-COMP:10131"/>
        <dbReference type="Rhea" id="RHEA-COMP:10132"/>
        <dbReference type="Rhea" id="RHEA-COMP:13555"/>
        <dbReference type="Rhea" id="RHEA-COMP:13556"/>
        <dbReference type="ChEBI" id="CHEBI:29950"/>
        <dbReference type="ChEBI" id="CHEBI:82612"/>
        <dbReference type="ChEBI" id="CHEBI:137386"/>
        <dbReference type="ChEBI" id="CHEBI:137387"/>
        <dbReference type="EC" id="2.1.1.63"/>
    </reaction>
</comment>
<reference evidence="11 12" key="1">
    <citation type="submission" date="2013-02" db="EMBL/GenBank/DDBJ databases">
        <title>The Genome Sequence of Acinetobacter sp. ANC 3862.</title>
        <authorList>
            <consortium name="The Broad Institute Genome Sequencing Platform"/>
            <consortium name="The Broad Institute Genome Sequencing Center for Infectious Disease"/>
            <person name="Cerqueira G."/>
            <person name="Feldgarden M."/>
            <person name="Courvalin P."/>
            <person name="Perichon B."/>
            <person name="Grillot-Courvalin C."/>
            <person name="Clermont D."/>
            <person name="Rocha E."/>
            <person name="Yoon E.-J."/>
            <person name="Nemec A."/>
            <person name="Walker B."/>
            <person name="Young S.K."/>
            <person name="Zeng Q."/>
            <person name="Gargeya S."/>
            <person name="Fitzgerald M."/>
            <person name="Haas B."/>
            <person name="Abouelleil A."/>
            <person name="Alvarado L."/>
            <person name="Arachchi H.M."/>
            <person name="Berlin A.M."/>
            <person name="Chapman S.B."/>
            <person name="Dewar J."/>
            <person name="Goldberg J."/>
            <person name="Griggs A."/>
            <person name="Gujja S."/>
            <person name="Hansen M."/>
            <person name="Howarth C."/>
            <person name="Imamovic A."/>
            <person name="Larimer J."/>
            <person name="McCowan C."/>
            <person name="Murphy C."/>
            <person name="Neiman D."/>
            <person name="Pearson M."/>
            <person name="Priest M."/>
            <person name="Roberts A."/>
            <person name="Saif S."/>
            <person name="Shea T."/>
            <person name="Sisk P."/>
            <person name="Sykes S."/>
            <person name="Wortman J."/>
            <person name="Nusbaum C."/>
            <person name="Birren B."/>
        </authorList>
    </citation>
    <scope>NUCLEOTIDE SEQUENCE [LARGE SCALE GENOMIC DNA]</scope>
    <source>
        <strain evidence="11 12">ANC 3862</strain>
    </source>
</reference>
<evidence type="ECO:0000256" key="8">
    <source>
        <dbReference type="HAMAP-Rule" id="MF_00772"/>
    </source>
</evidence>
<keyword evidence="4 8" id="KW-0808">Transferase</keyword>
<evidence type="ECO:0000259" key="9">
    <source>
        <dbReference type="Pfam" id="PF01035"/>
    </source>
</evidence>
<dbReference type="InterPro" id="IPR023546">
    <property type="entry name" value="MGMT"/>
</dbReference>
<dbReference type="Proteomes" id="UP000013248">
    <property type="component" value="Unassembled WGS sequence"/>
</dbReference>
<evidence type="ECO:0000256" key="4">
    <source>
        <dbReference type="ARBA" id="ARBA00022679"/>
    </source>
</evidence>
<dbReference type="Pfam" id="PF02870">
    <property type="entry name" value="Methyltransf_1N"/>
    <property type="match status" value="1"/>
</dbReference>
<dbReference type="GO" id="GO:0003908">
    <property type="term" value="F:methylated-DNA-[protein]-cysteine S-methyltransferase activity"/>
    <property type="evidence" value="ECO:0007669"/>
    <property type="project" value="UniProtKB-UniRule"/>
</dbReference>
<comment type="similarity">
    <text evidence="2 8">Belongs to the MGMT family.</text>
</comment>
<evidence type="ECO:0000313" key="12">
    <source>
        <dbReference type="Proteomes" id="UP000013248"/>
    </source>
</evidence>
<keyword evidence="5 8" id="KW-0227">DNA damage</keyword>
<comment type="subcellular location">
    <subcellularLocation>
        <location evidence="8">Cytoplasm</location>
    </subcellularLocation>
</comment>
<evidence type="ECO:0000256" key="7">
    <source>
        <dbReference type="ARBA" id="ARBA00049348"/>
    </source>
</evidence>
<dbReference type="InterPro" id="IPR008332">
    <property type="entry name" value="MethylG_MeTrfase_N"/>
</dbReference>
<dbReference type="HOGENOM" id="CLU_000445_52_2_6"/>
<dbReference type="InterPro" id="IPR036388">
    <property type="entry name" value="WH-like_DNA-bd_sf"/>
</dbReference>
<dbReference type="EMBL" id="APRP01000029">
    <property type="protein sequence ID" value="ENW99465.1"/>
    <property type="molecule type" value="Genomic_DNA"/>
</dbReference>